<feature type="transmembrane region" description="Helical" evidence="5">
    <location>
        <begin position="118"/>
        <end position="138"/>
    </location>
</feature>
<feature type="transmembrane region" description="Helical" evidence="5">
    <location>
        <begin position="386"/>
        <end position="404"/>
    </location>
</feature>
<evidence type="ECO:0000259" key="6">
    <source>
        <dbReference type="PROSITE" id="PS50850"/>
    </source>
</evidence>
<feature type="transmembrane region" description="Helical" evidence="5">
    <location>
        <begin position="91"/>
        <end position="111"/>
    </location>
</feature>
<dbReference type="InterPro" id="IPR020846">
    <property type="entry name" value="MFS_dom"/>
</dbReference>
<feature type="transmembrane region" description="Helical" evidence="5">
    <location>
        <begin position="448"/>
        <end position="475"/>
    </location>
</feature>
<keyword evidence="4 5" id="KW-0472">Membrane</keyword>
<dbReference type="EMBL" id="ML977162">
    <property type="protein sequence ID" value="KAF1985392.1"/>
    <property type="molecule type" value="Genomic_DNA"/>
</dbReference>
<feature type="transmembrane region" description="Helical" evidence="5">
    <location>
        <begin position="358"/>
        <end position="379"/>
    </location>
</feature>
<dbReference type="Pfam" id="PF07690">
    <property type="entry name" value="MFS_1"/>
    <property type="match status" value="1"/>
</dbReference>
<reference evidence="7" key="1">
    <citation type="journal article" date="2020" name="Stud. Mycol.">
        <title>101 Dothideomycetes genomes: a test case for predicting lifestyles and emergence of pathogens.</title>
        <authorList>
            <person name="Haridas S."/>
            <person name="Albert R."/>
            <person name="Binder M."/>
            <person name="Bloem J."/>
            <person name="Labutti K."/>
            <person name="Salamov A."/>
            <person name="Andreopoulos B."/>
            <person name="Baker S."/>
            <person name="Barry K."/>
            <person name="Bills G."/>
            <person name="Bluhm B."/>
            <person name="Cannon C."/>
            <person name="Castanera R."/>
            <person name="Culley D."/>
            <person name="Daum C."/>
            <person name="Ezra D."/>
            <person name="Gonzalez J."/>
            <person name="Henrissat B."/>
            <person name="Kuo A."/>
            <person name="Liang C."/>
            <person name="Lipzen A."/>
            <person name="Lutzoni F."/>
            <person name="Magnuson J."/>
            <person name="Mondo S."/>
            <person name="Nolan M."/>
            <person name="Ohm R."/>
            <person name="Pangilinan J."/>
            <person name="Park H.-J."/>
            <person name="Ramirez L."/>
            <person name="Alfaro M."/>
            <person name="Sun H."/>
            <person name="Tritt A."/>
            <person name="Yoshinaga Y."/>
            <person name="Zwiers L.-H."/>
            <person name="Turgeon B."/>
            <person name="Goodwin S."/>
            <person name="Spatafora J."/>
            <person name="Crous P."/>
            <person name="Grigoriev I."/>
        </authorList>
    </citation>
    <scope>NUCLEOTIDE SEQUENCE</scope>
    <source>
        <strain evidence="7">CBS 113979</strain>
    </source>
</reference>
<feature type="transmembrane region" description="Helical" evidence="5">
    <location>
        <begin position="281"/>
        <end position="299"/>
    </location>
</feature>
<dbReference type="GO" id="GO:0016020">
    <property type="term" value="C:membrane"/>
    <property type="evidence" value="ECO:0007669"/>
    <property type="project" value="UniProtKB-SubCell"/>
</dbReference>
<dbReference type="OrthoDB" id="2130629at2759"/>
<proteinExistence type="predicted"/>
<name>A0A6G1GX56_9PEZI</name>
<keyword evidence="3 5" id="KW-1133">Transmembrane helix</keyword>
<comment type="subcellular location">
    <subcellularLocation>
        <location evidence="1">Membrane</location>
        <topology evidence="1">Multi-pass membrane protein</topology>
    </subcellularLocation>
</comment>
<evidence type="ECO:0000313" key="7">
    <source>
        <dbReference type="EMBL" id="KAF1985392.1"/>
    </source>
</evidence>
<dbReference type="Gene3D" id="1.20.1250.20">
    <property type="entry name" value="MFS general substrate transporter like domains"/>
    <property type="match status" value="2"/>
</dbReference>
<dbReference type="Proteomes" id="UP000800041">
    <property type="component" value="Unassembled WGS sequence"/>
</dbReference>
<keyword evidence="2 5" id="KW-0812">Transmembrane</keyword>
<evidence type="ECO:0000256" key="3">
    <source>
        <dbReference type="ARBA" id="ARBA00022989"/>
    </source>
</evidence>
<organism evidence="7 8">
    <name type="scientific">Aulographum hederae CBS 113979</name>
    <dbReference type="NCBI Taxonomy" id="1176131"/>
    <lineage>
        <taxon>Eukaryota</taxon>
        <taxon>Fungi</taxon>
        <taxon>Dikarya</taxon>
        <taxon>Ascomycota</taxon>
        <taxon>Pezizomycotina</taxon>
        <taxon>Dothideomycetes</taxon>
        <taxon>Pleosporomycetidae</taxon>
        <taxon>Aulographales</taxon>
        <taxon>Aulographaceae</taxon>
    </lineage>
</organism>
<dbReference type="PROSITE" id="PS50850">
    <property type="entry name" value="MFS"/>
    <property type="match status" value="1"/>
</dbReference>
<feature type="transmembrane region" description="Helical" evidence="5">
    <location>
        <begin position="144"/>
        <end position="165"/>
    </location>
</feature>
<feature type="domain" description="Major facilitator superfamily (MFS) profile" evidence="6">
    <location>
        <begin position="50"/>
        <end position="519"/>
    </location>
</feature>
<dbReference type="InterPro" id="IPR036259">
    <property type="entry name" value="MFS_trans_sf"/>
</dbReference>
<gene>
    <name evidence="7" type="ORF">K402DRAFT_413261</name>
</gene>
<dbReference type="GO" id="GO:0022857">
    <property type="term" value="F:transmembrane transporter activity"/>
    <property type="evidence" value="ECO:0007669"/>
    <property type="project" value="InterPro"/>
</dbReference>
<dbReference type="PANTHER" id="PTHR42718:SF27">
    <property type="entry name" value="TRANSPORTER, PUTATIVE-RELATED"/>
    <property type="match status" value="1"/>
</dbReference>
<evidence type="ECO:0000313" key="8">
    <source>
        <dbReference type="Proteomes" id="UP000800041"/>
    </source>
</evidence>
<feature type="transmembrane region" description="Helical" evidence="5">
    <location>
        <begin position="410"/>
        <end position="436"/>
    </location>
</feature>
<feature type="transmembrane region" description="Helical" evidence="5">
    <location>
        <begin position="208"/>
        <end position="228"/>
    </location>
</feature>
<evidence type="ECO:0000256" key="1">
    <source>
        <dbReference type="ARBA" id="ARBA00004141"/>
    </source>
</evidence>
<feature type="transmembrane region" description="Helical" evidence="5">
    <location>
        <begin position="249"/>
        <end position="269"/>
    </location>
</feature>
<feature type="transmembrane region" description="Helical" evidence="5">
    <location>
        <begin position="51"/>
        <end position="71"/>
    </location>
</feature>
<evidence type="ECO:0000256" key="5">
    <source>
        <dbReference type="SAM" id="Phobius"/>
    </source>
</evidence>
<dbReference type="SUPFAM" id="SSF103473">
    <property type="entry name" value="MFS general substrate transporter"/>
    <property type="match status" value="1"/>
</dbReference>
<feature type="transmembrane region" description="Helical" evidence="5">
    <location>
        <begin position="320"/>
        <end position="338"/>
    </location>
</feature>
<dbReference type="PANTHER" id="PTHR42718">
    <property type="entry name" value="MAJOR FACILITATOR SUPERFAMILY MULTIDRUG TRANSPORTER MFSC"/>
    <property type="match status" value="1"/>
</dbReference>
<feature type="transmembrane region" description="Helical" evidence="5">
    <location>
        <begin position="495"/>
        <end position="515"/>
    </location>
</feature>
<keyword evidence="8" id="KW-1185">Reference proteome</keyword>
<sequence length="526" mass="56058">MSRTSTESISLVPITYPESVALPPSGESALSLNRTVSKGEQLDEISKSRTAIVVASVTFITGISSLLAGLVTVGTPTIARDIGLDSSLLLWPASIFSLTCGCTLLLCGSIADVLGARWMYLAGTLLQSIFTLACGLSQNGMQLIVFRAFAGIAISFCLPASVSIITHTFPVGKRRNVAFAAMGGGQPIGFSIGLTLGGVFADTVGWRWGFHIAAILNTLVFGLALWGLPKKIDEDAPVTWSRLLYEIDWIGALLATCSLAMISYCFATITSSTDNIKNPSTIVTLTLSLALIPLFIYWVGRQERLSRPAIIPNSLWRNKVFTSICINVFITWGAFNALENELTFFLQYVKGISAIETSVQFLPGPISGALTNIAMGLIVHRIRADYTILIATAVSSVAPLLMALVNPAWTYWSCTFLAIFLNPIGADCLFTISNLLITSVFPGKTQGLAGGVFNTLAQIGKSVGLATTAVIAASVTAQSGEDVDSPKGLMTGYRAAFWYCFGLSGLTFAVSLWGLRNIGRVGVKRD</sequence>
<dbReference type="InterPro" id="IPR011701">
    <property type="entry name" value="MFS"/>
</dbReference>
<evidence type="ECO:0000256" key="2">
    <source>
        <dbReference type="ARBA" id="ARBA00022692"/>
    </source>
</evidence>
<evidence type="ECO:0000256" key="4">
    <source>
        <dbReference type="ARBA" id="ARBA00023136"/>
    </source>
</evidence>
<accession>A0A6G1GX56</accession>
<dbReference type="AlphaFoldDB" id="A0A6G1GX56"/>
<feature type="transmembrane region" description="Helical" evidence="5">
    <location>
        <begin position="177"/>
        <end position="196"/>
    </location>
</feature>
<protein>
    <submittedName>
        <fullName evidence="7">Integral membrane protein</fullName>
    </submittedName>
</protein>